<evidence type="ECO:0000313" key="15">
    <source>
        <dbReference type="Proteomes" id="UP000777784"/>
    </source>
</evidence>
<comment type="similarity">
    <text evidence="3 10 13">Belongs to the IPP transferase family.</text>
</comment>
<dbReference type="PANTHER" id="PTHR11088">
    <property type="entry name" value="TRNA DIMETHYLALLYLTRANSFERASE"/>
    <property type="match status" value="1"/>
</dbReference>
<evidence type="ECO:0000256" key="7">
    <source>
        <dbReference type="ARBA" id="ARBA00022840"/>
    </source>
</evidence>
<evidence type="ECO:0000256" key="5">
    <source>
        <dbReference type="ARBA" id="ARBA00022694"/>
    </source>
</evidence>
<evidence type="ECO:0000256" key="13">
    <source>
        <dbReference type="RuleBase" id="RU003785"/>
    </source>
</evidence>
<reference evidence="14" key="1">
    <citation type="submission" date="2021-05" db="EMBL/GenBank/DDBJ databases">
        <title>Energy efficiency and biological interactions define the core microbiome of deep oligotrophic groundwater.</title>
        <authorList>
            <person name="Mehrshad M."/>
            <person name="Lopez-Fernandez M."/>
            <person name="Bell E."/>
            <person name="Bernier-Latmani R."/>
            <person name="Bertilsson S."/>
            <person name="Dopson M."/>
        </authorList>
    </citation>
    <scope>NUCLEOTIDE SEQUENCE</scope>
    <source>
        <strain evidence="14">Modern_marine.mb.64</strain>
    </source>
</reference>
<keyword evidence="4 10" id="KW-0808">Transferase</keyword>
<dbReference type="PANTHER" id="PTHR11088:SF60">
    <property type="entry name" value="TRNA DIMETHYLALLYLTRANSFERASE"/>
    <property type="match status" value="1"/>
</dbReference>
<dbReference type="AlphaFoldDB" id="A0A948RSV0"/>
<keyword evidence="6 10" id="KW-0547">Nucleotide-binding</keyword>
<evidence type="ECO:0000256" key="6">
    <source>
        <dbReference type="ARBA" id="ARBA00022741"/>
    </source>
</evidence>
<keyword evidence="8 10" id="KW-0460">Magnesium</keyword>
<dbReference type="Pfam" id="PF01715">
    <property type="entry name" value="IPPT"/>
    <property type="match status" value="1"/>
</dbReference>
<evidence type="ECO:0000256" key="3">
    <source>
        <dbReference type="ARBA" id="ARBA00005842"/>
    </source>
</evidence>
<sequence length="335" mass="37875">MKTLTGASIVPDRSAVPSVRRIPFIVGPTGVGKTDVALTIARSGEALILSIDARQAYRRLDRATGKPAEISEREIHRLLDIWNPDTPSSAARFSKAFHDELRKARNQRRRFLAAGGSGLYIDAILGRIDPMPEIDPSLREALRREWDKSGGEALHQRLREVDPETAGRIAPRDAQRILRALEVWHQTGIPLSGWHRSGHGSYDLRQGPLIFFLARDPNDLRERITDRCRAMVEAGLVGEIRELLDEGLSPNAPGFKTLGYQEWLRYVQGECDEKSAMDQMILKTWQYARRQMTWFRNRYIGIKRIEIPPDEPAGDTAARIVRQLPGEWGTSESEP</sequence>
<gene>
    <name evidence="10 14" type="primary">miaA</name>
    <name evidence="14" type="ORF">KJ970_04945</name>
</gene>
<feature type="site" description="Interaction with substrate tRNA" evidence="10">
    <location>
        <position position="117"/>
    </location>
</feature>
<dbReference type="FunFam" id="1.10.20.140:FF:000001">
    <property type="entry name" value="tRNA dimethylallyltransferase"/>
    <property type="match status" value="1"/>
</dbReference>
<dbReference type="HAMAP" id="MF_00185">
    <property type="entry name" value="IPP_trans"/>
    <property type="match status" value="1"/>
</dbReference>
<evidence type="ECO:0000256" key="9">
    <source>
        <dbReference type="ARBA" id="ARBA00049563"/>
    </source>
</evidence>
<comment type="function">
    <text evidence="2 10 12">Catalyzes the transfer of a dimethylallyl group onto the adenine at position 37 in tRNAs that read codons beginning with uridine, leading to the formation of N6-(dimethylallyl)adenosine (i(6)A).</text>
</comment>
<evidence type="ECO:0000256" key="12">
    <source>
        <dbReference type="RuleBase" id="RU003784"/>
    </source>
</evidence>
<evidence type="ECO:0000256" key="4">
    <source>
        <dbReference type="ARBA" id="ARBA00022679"/>
    </source>
</evidence>
<dbReference type="InterPro" id="IPR039657">
    <property type="entry name" value="Dimethylallyltransferase"/>
</dbReference>
<feature type="region of interest" description="Interaction with substrate tRNA" evidence="10">
    <location>
        <begin position="175"/>
        <end position="179"/>
    </location>
</feature>
<dbReference type="GO" id="GO:0052381">
    <property type="term" value="F:tRNA dimethylallyltransferase activity"/>
    <property type="evidence" value="ECO:0007669"/>
    <property type="project" value="UniProtKB-UniRule"/>
</dbReference>
<dbReference type="Gene3D" id="3.40.50.300">
    <property type="entry name" value="P-loop containing nucleotide triphosphate hydrolases"/>
    <property type="match status" value="1"/>
</dbReference>
<comment type="caution">
    <text evidence="10">Lacks conserved residue(s) required for the propagation of feature annotation.</text>
</comment>
<dbReference type="InterPro" id="IPR018022">
    <property type="entry name" value="IPT"/>
</dbReference>
<dbReference type="Proteomes" id="UP000777784">
    <property type="component" value="Unassembled WGS sequence"/>
</dbReference>
<feature type="binding site" evidence="10">
    <location>
        <begin position="27"/>
        <end position="34"/>
    </location>
    <ligand>
        <name>ATP</name>
        <dbReference type="ChEBI" id="CHEBI:30616"/>
    </ligand>
</feature>
<dbReference type="Gene3D" id="1.10.20.140">
    <property type="match status" value="1"/>
</dbReference>
<evidence type="ECO:0000256" key="11">
    <source>
        <dbReference type="RuleBase" id="RU003783"/>
    </source>
</evidence>
<feature type="site" description="Interaction with substrate tRNA" evidence="10">
    <location>
        <position position="139"/>
    </location>
</feature>
<name>A0A948RSV0_UNCEI</name>
<keyword evidence="7 10" id="KW-0067">ATP-binding</keyword>
<comment type="caution">
    <text evidence="14">The sequence shown here is derived from an EMBL/GenBank/DDBJ whole genome shotgun (WGS) entry which is preliminary data.</text>
</comment>
<feature type="binding site" evidence="10">
    <location>
        <begin position="29"/>
        <end position="34"/>
    </location>
    <ligand>
        <name>substrate</name>
    </ligand>
</feature>
<comment type="catalytic activity">
    <reaction evidence="9 10 11">
        <text>adenosine(37) in tRNA + dimethylallyl diphosphate = N(6)-dimethylallyladenosine(37) in tRNA + diphosphate</text>
        <dbReference type="Rhea" id="RHEA:26482"/>
        <dbReference type="Rhea" id="RHEA-COMP:10162"/>
        <dbReference type="Rhea" id="RHEA-COMP:10375"/>
        <dbReference type="ChEBI" id="CHEBI:33019"/>
        <dbReference type="ChEBI" id="CHEBI:57623"/>
        <dbReference type="ChEBI" id="CHEBI:74411"/>
        <dbReference type="ChEBI" id="CHEBI:74415"/>
        <dbReference type="EC" id="2.5.1.75"/>
    </reaction>
</comment>
<dbReference type="GO" id="GO:0006400">
    <property type="term" value="P:tRNA modification"/>
    <property type="evidence" value="ECO:0007669"/>
    <property type="project" value="TreeGrafter"/>
</dbReference>
<comment type="subunit">
    <text evidence="10">Monomer.</text>
</comment>
<dbReference type="EC" id="2.5.1.75" evidence="10"/>
<evidence type="ECO:0000256" key="2">
    <source>
        <dbReference type="ARBA" id="ARBA00003213"/>
    </source>
</evidence>
<evidence type="ECO:0000313" key="14">
    <source>
        <dbReference type="EMBL" id="MBU2690255.1"/>
    </source>
</evidence>
<comment type="cofactor">
    <cofactor evidence="1 10">
        <name>Mg(2+)</name>
        <dbReference type="ChEBI" id="CHEBI:18420"/>
    </cofactor>
</comment>
<dbReference type="GO" id="GO:0005524">
    <property type="term" value="F:ATP binding"/>
    <property type="evidence" value="ECO:0007669"/>
    <property type="project" value="UniProtKB-UniRule"/>
</dbReference>
<dbReference type="InterPro" id="IPR027417">
    <property type="entry name" value="P-loop_NTPase"/>
</dbReference>
<organism evidence="14 15">
    <name type="scientific">Eiseniibacteriota bacterium</name>
    <dbReference type="NCBI Taxonomy" id="2212470"/>
    <lineage>
        <taxon>Bacteria</taxon>
        <taxon>Candidatus Eiseniibacteriota</taxon>
    </lineage>
</organism>
<dbReference type="NCBIfam" id="TIGR00174">
    <property type="entry name" value="miaA"/>
    <property type="match status" value="1"/>
</dbReference>
<accession>A0A948RSV0</accession>
<protein>
    <recommendedName>
        <fullName evidence="10">tRNA dimethylallyltransferase</fullName>
        <ecNumber evidence="10">2.5.1.75</ecNumber>
    </recommendedName>
    <alternativeName>
        <fullName evidence="10">Dimethylallyl diphosphate:tRNA dimethylallyltransferase</fullName>
        <shortName evidence="10">DMAPP:tRNA dimethylallyltransferase</shortName>
        <shortName evidence="10">DMATase</shortName>
    </alternativeName>
    <alternativeName>
        <fullName evidence="10">Isopentenyl-diphosphate:tRNA isopentenyltransferase</fullName>
        <shortName evidence="10">IPP transferase</shortName>
        <shortName evidence="10">IPPT</shortName>
        <shortName evidence="10">IPTase</shortName>
    </alternativeName>
</protein>
<evidence type="ECO:0000256" key="8">
    <source>
        <dbReference type="ARBA" id="ARBA00022842"/>
    </source>
</evidence>
<evidence type="ECO:0000256" key="10">
    <source>
        <dbReference type="HAMAP-Rule" id="MF_00185"/>
    </source>
</evidence>
<proteinExistence type="inferred from homology"/>
<evidence type="ECO:0000256" key="1">
    <source>
        <dbReference type="ARBA" id="ARBA00001946"/>
    </source>
</evidence>
<keyword evidence="5 10" id="KW-0819">tRNA processing</keyword>
<dbReference type="SUPFAM" id="SSF52540">
    <property type="entry name" value="P-loop containing nucleoside triphosphate hydrolases"/>
    <property type="match status" value="1"/>
</dbReference>
<dbReference type="EMBL" id="JAHJDP010000028">
    <property type="protein sequence ID" value="MBU2690255.1"/>
    <property type="molecule type" value="Genomic_DNA"/>
</dbReference>